<evidence type="ECO:0000256" key="1">
    <source>
        <dbReference type="SAM" id="Coils"/>
    </source>
</evidence>
<dbReference type="Pfam" id="PF02591">
    <property type="entry name" value="Zn_ribbon_9"/>
    <property type="match status" value="1"/>
</dbReference>
<evidence type="ECO:0000259" key="2">
    <source>
        <dbReference type="Pfam" id="PF02591"/>
    </source>
</evidence>
<dbReference type="Pfam" id="PF24481">
    <property type="entry name" value="CT398_CC"/>
    <property type="match status" value="1"/>
</dbReference>
<evidence type="ECO:0008006" key="6">
    <source>
        <dbReference type="Google" id="ProtNLM"/>
    </source>
</evidence>
<evidence type="ECO:0000313" key="4">
    <source>
        <dbReference type="EMBL" id="GJM55227.1"/>
    </source>
</evidence>
<comment type="caution">
    <text evidence="4">The sequence shown here is derived from an EMBL/GenBank/DDBJ whole genome shotgun (WGS) entry which is preliminary data.</text>
</comment>
<feature type="coiled-coil region" evidence="1">
    <location>
        <begin position="122"/>
        <end position="164"/>
    </location>
</feature>
<dbReference type="InterPro" id="IPR003743">
    <property type="entry name" value="Zf-RING_7"/>
</dbReference>
<keyword evidence="5" id="KW-1185">Reference proteome</keyword>
<protein>
    <recommendedName>
        <fullName evidence="6">C4-type zinc ribbon domain-containing protein</fullName>
    </recommendedName>
</protein>
<dbReference type="Proteomes" id="UP001055025">
    <property type="component" value="Unassembled WGS sequence"/>
</dbReference>
<feature type="domain" description="CT398-like coiled coil hairpin" evidence="3">
    <location>
        <begin position="10"/>
        <end position="187"/>
    </location>
</feature>
<dbReference type="Gene3D" id="1.10.287.1490">
    <property type="match status" value="1"/>
</dbReference>
<proteinExistence type="predicted"/>
<dbReference type="AlphaFoldDB" id="A0AAV5B1W1"/>
<dbReference type="RefSeq" id="WP_168353987.1">
    <property type="nucleotide sequence ID" value="NZ_BQKC01000001.1"/>
</dbReference>
<dbReference type="EMBL" id="BQKC01000001">
    <property type="protein sequence ID" value="GJM55227.1"/>
    <property type="molecule type" value="Genomic_DNA"/>
</dbReference>
<gene>
    <name evidence="4" type="ORF">ATOP_08820</name>
</gene>
<name>A0AAV5B1W1_9ACTN</name>
<dbReference type="InterPro" id="IPR056003">
    <property type="entry name" value="CT398_CC_hairpin"/>
</dbReference>
<accession>A0AAV5B1W1</accession>
<feature type="domain" description="C4-type zinc ribbon" evidence="2">
    <location>
        <begin position="201"/>
        <end position="232"/>
    </location>
</feature>
<keyword evidence="1" id="KW-0175">Coiled coil</keyword>
<reference evidence="4" key="1">
    <citation type="journal article" date="2022" name="Int. J. Syst. Evol. Microbiol.">
        <title>Granulimonas faecalis gen. nov., sp. nov., and Leptogranulimonas caecicola gen. nov., sp. nov., novel lactate-producing Atopobiaceae bacteria isolated from mouse intestines, and an emended description of the family Atopobiaceae.</title>
        <authorList>
            <person name="Morinaga K."/>
            <person name="Kusada H."/>
            <person name="Sakamoto S."/>
            <person name="Murakami T."/>
            <person name="Toyoda A."/>
            <person name="Mori H."/>
            <person name="Meng X.Y."/>
            <person name="Takashino M."/>
            <person name="Murotomi K."/>
            <person name="Tamaki H."/>
        </authorList>
    </citation>
    <scope>NUCLEOTIDE SEQUENCE</scope>
    <source>
        <strain evidence="4">OPF53</strain>
    </source>
</reference>
<sequence length="237" mass="26769">MTDADALRRLQEIDLELLRISKEGRELPQRAKIDAAKAARKKVDGELTKIVGQRKDLEIELNDLGHRRRDCERQLDEISASQDGASDYRAAADLEARLTTIAKKLERIDFESDAVTERLITAERAEKNARGLQERLDTETASLAASAKEALLALRDRQEALTRERESISGSLPPELQLRYIKARKRFGTVAVETLDGNKPSACRVTLQPSQYSDLKRRAQPVDECPYCHRILITDFS</sequence>
<organism evidence="4 5">
    <name type="scientific">Granulimonas faecalis</name>
    <dbReference type="NCBI Taxonomy" id="2894155"/>
    <lineage>
        <taxon>Bacteria</taxon>
        <taxon>Bacillati</taxon>
        <taxon>Actinomycetota</taxon>
        <taxon>Coriobacteriia</taxon>
        <taxon>Coriobacteriales</taxon>
        <taxon>Kribbibacteriaceae</taxon>
        <taxon>Granulimonas</taxon>
    </lineage>
</organism>
<evidence type="ECO:0000313" key="5">
    <source>
        <dbReference type="Proteomes" id="UP001055025"/>
    </source>
</evidence>
<evidence type="ECO:0000259" key="3">
    <source>
        <dbReference type="Pfam" id="PF24481"/>
    </source>
</evidence>